<accession>A0A7X2LRN2</accession>
<dbReference type="RefSeq" id="WP_154371862.1">
    <property type="nucleotide sequence ID" value="NZ_WKJJ01000003.1"/>
</dbReference>
<keyword evidence="1" id="KW-0328">Glycosyltransferase</keyword>
<dbReference type="PANTHER" id="PTHR20961">
    <property type="entry name" value="GLYCOSYLTRANSFERASE"/>
    <property type="match status" value="1"/>
</dbReference>
<gene>
    <name evidence="5" type="ORF">GJ700_06665</name>
</gene>
<evidence type="ECO:0000256" key="1">
    <source>
        <dbReference type="ARBA" id="ARBA00022676"/>
    </source>
</evidence>
<comment type="caution">
    <text evidence="5">The sequence shown here is derived from an EMBL/GenBank/DDBJ whole genome shotgun (WGS) entry which is preliminary data.</text>
</comment>
<proteinExistence type="predicted"/>
<dbReference type="Proteomes" id="UP000446768">
    <property type="component" value="Unassembled WGS sequence"/>
</dbReference>
<evidence type="ECO:0000256" key="3">
    <source>
        <dbReference type="ARBA" id="ARBA00023180"/>
    </source>
</evidence>
<dbReference type="InterPro" id="IPR049625">
    <property type="entry name" value="Glyco_transf_61_cat"/>
</dbReference>
<reference evidence="5 6" key="1">
    <citation type="submission" date="2019-11" db="EMBL/GenBank/DDBJ databases">
        <title>Novel species isolated from a subtropical stream in China.</title>
        <authorList>
            <person name="Lu H."/>
        </authorList>
    </citation>
    <scope>NUCLEOTIDE SEQUENCE [LARGE SCALE GENOMIC DNA]</scope>
    <source>
        <strain evidence="5 6">FT92W</strain>
    </source>
</reference>
<sequence>MLKNLFSAASYSESEKASITKILSFDEKEYLDKYPDVAEAGVNALDHFLELGMHEGRFPWSLADERESSVTNNNRTFTFAELIGFDSTFYSAKYPDVPSNQLHHFFRHGMAETRQPFNFHDNLVSEGLTWKAIENAGLEIERSLDQQLFIEIEQASGLINELLDVATNKRTHPKTYRNNFWLALAIGFLSRKEYGAATLCYNYFFNYFLPMPLLGNYSNGIYIAGKRRTLAEYTKQNAIPTRQLATARTVTVNDPVFLNRKNPPATPEVHELPRPIYTVLQDVNVIGGNSIIIAGPHDFIYDYIDADTERQSEFKGPSLLHVSNDSCSIKYCPTDIYVQEAFSLLHDHGHNYFHWMIEVLPRYLLARRNGLAKDVTLLIDEQIGRLQEDVLLQVAGKDVKLVKVPRNSSIRVGRLHCVTDLSVNTVHTLDLPLKSDILISPTAIELLREVGQPFNVSGISKFEKLHIVRHNVEFRRLSNRNVMRTMLANNGYWGFDPGSATFENQVRVFSNAKIVIAEAGAALANMVFCQPNSTICVLVNGYKNSNYYYIVEMADALGINLVFFECLRLVGTHALGVHDDMLVHVGLLEEKLAEIMAEKTRQADTAIGHLKAVAVSDTRKKTKKNNLSQKKVITLPVAIK</sequence>
<evidence type="ECO:0000259" key="4">
    <source>
        <dbReference type="Pfam" id="PF04577"/>
    </source>
</evidence>
<dbReference type="GO" id="GO:0016757">
    <property type="term" value="F:glycosyltransferase activity"/>
    <property type="evidence" value="ECO:0007669"/>
    <property type="project" value="UniProtKB-KW"/>
</dbReference>
<dbReference type="AlphaFoldDB" id="A0A7X2LRN2"/>
<organism evidence="5 6">
    <name type="scientific">Pseudoduganella rivuli</name>
    <dbReference type="NCBI Taxonomy" id="2666085"/>
    <lineage>
        <taxon>Bacteria</taxon>
        <taxon>Pseudomonadati</taxon>
        <taxon>Pseudomonadota</taxon>
        <taxon>Betaproteobacteria</taxon>
        <taxon>Burkholderiales</taxon>
        <taxon>Oxalobacteraceae</taxon>
        <taxon>Telluria group</taxon>
        <taxon>Pseudoduganella</taxon>
    </lineage>
</organism>
<evidence type="ECO:0000313" key="6">
    <source>
        <dbReference type="Proteomes" id="UP000446768"/>
    </source>
</evidence>
<name>A0A7X2LRN2_9BURK</name>
<evidence type="ECO:0000313" key="5">
    <source>
        <dbReference type="EMBL" id="MRV71401.1"/>
    </source>
</evidence>
<dbReference type="Pfam" id="PF04577">
    <property type="entry name" value="Glyco_transf_61"/>
    <property type="match status" value="1"/>
</dbReference>
<keyword evidence="3" id="KW-0325">Glycoprotein</keyword>
<keyword evidence="6" id="KW-1185">Reference proteome</keyword>
<protein>
    <submittedName>
        <fullName evidence="5">DUF563 domain-containing protein</fullName>
    </submittedName>
</protein>
<keyword evidence="2" id="KW-0808">Transferase</keyword>
<feature type="domain" description="Glycosyltransferase 61 catalytic" evidence="4">
    <location>
        <begin position="352"/>
        <end position="536"/>
    </location>
</feature>
<dbReference type="InterPro" id="IPR007657">
    <property type="entry name" value="Glycosyltransferase_61"/>
</dbReference>
<dbReference type="EMBL" id="WKJJ01000003">
    <property type="protein sequence ID" value="MRV71401.1"/>
    <property type="molecule type" value="Genomic_DNA"/>
</dbReference>
<evidence type="ECO:0000256" key="2">
    <source>
        <dbReference type="ARBA" id="ARBA00022679"/>
    </source>
</evidence>